<keyword evidence="4" id="KW-1185">Reference proteome</keyword>
<keyword evidence="2" id="KW-0812">Transmembrane</keyword>
<protein>
    <submittedName>
        <fullName evidence="3">Uncharacterized protein</fullName>
    </submittedName>
</protein>
<feature type="region of interest" description="Disordered" evidence="1">
    <location>
        <begin position="1"/>
        <end position="77"/>
    </location>
</feature>
<feature type="compositionally biased region" description="Low complexity" evidence="1">
    <location>
        <begin position="11"/>
        <end position="39"/>
    </location>
</feature>
<dbReference type="EnsemblMetazoa" id="G14763.1">
    <property type="protein sequence ID" value="G14763.1:cds"/>
    <property type="gene ID" value="G14763"/>
</dbReference>
<evidence type="ECO:0000313" key="3">
    <source>
        <dbReference type="EnsemblMetazoa" id="G14763.1:cds"/>
    </source>
</evidence>
<feature type="transmembrane region" description="Helical" evidence="2">
    <location>
        <begin position="123"/>
        <end position="146"/>
    </location>
</feature>
<keyword evidence="2" id="KW-1133">Transmembrane helix</keyword>
<dbReference type="AlphaFoldDB" id="A0A8W8IM84"/>
<feature type="compositionally biased region" description="Pro residues" evidence="1">
    <location>
        <begin position="62"/>
        <end position="75"/>
    </location>
</feature>
<name>A0A8W8IM84_MAGGI</name>
<dbReference type="Proteomes" id="UP000005408">
    <property type="component" value="Unassembled WGS sequence"/>
</dbReference>
<evidence type="ECO:0000256" key="1">
    <source>
        <dbReference type="SAM" id="MobiDB-lite"/>
    </source>
</evidence>
<keyword evidence="2" id="KW-0472">Membrane</keyword>
<reference evidence="3" key="1">
    <citation type="submission" date="2022-08" db="UniProtKB">
        <authorList>
            <consortium name="EnsemblMetazoa"/>
        </authorList>
    </citation>
    <scope>IDENTIFICATION</scope>
    <source>
        <strain evidence="3">05x7-T-G4-1.051#20</strain>
    </source>
</reference>
<evidence type="ECO:0000256" key="2">
    <source>
        <dbReference type="SAM" id="Phobius"/>
    </source>
</evidence>
<accession>A0A8W8IM84</accession>
<organism evidence="3 4">
    <name type="scientific">Magallana gigas</name>
    <name type="common">Pacific oyster</name>
    <name type="synonym">Crassostrea gigas</name>
    <dbReference type="NCBI Taxonomy" id="29159"/>
    <lineage>
        <taxon>Eukaryota</taxon>
        <taxon>Metazoa</taxon>
        <taxon>Spiralia</taxon>
        <taxon>Lophotrochozoa</taxon>
        <taxon>Mollusca</taxon>
        <taxon>Bivalvia</taxon>
        <taxon>Autobranchia</taxon>
        <taxon>Pteriomorphia</taxon>
        <taxon>Ostreida</taxon>
        <taxon>Ostreoidea</taxon>
        <taxon>Ostreidae</taxon>
        <taxon>Magallana</taxon>
    </lineage>
</organism>
<proteinExistence type="predicted"/>
<sequence length="150" mass="16475">MSDKPPPYQSPQGYAAPQQGYAAPQQGYAAPQQGYAAPQHGYAPSQHGYAPPPQGYATPPQGYGPPPQEYFPHPPQHVYNTHHQGYAPGMHSSHSSTTVVVGGGMRTAPVVVTPVHERFADKILLNLLISLIFWPWVIVWLFMCAFEKRV</sequence>
<evidence type="ECO:0000313" key="4">
    <source>
        <dbReference type="Proteomes" id="UP000005408"/>
    </source>
</evidence>